<reference evidence="1" key="1">
    <citation type="submission" date="2019-09" db="EMBL/GenBank/DDBJ databases">
        <title>Draft genome information of white flower Hibiscus syriacus.</title>
        <authorList>
            <person name="Kim Y.-M."/>
        </authorList>
    </citation>
    <scope>NUCLEOTIDE SEQUENCE [LARGE SCALE GENOMIC DNA]</scope>
    <source>
        <strain evidence="1">YM2019G1</strain>
    </source>
</reference>
<protein>
    <submittedName>
        <fullName evidence="1">Clustered mitochondria protein-like isoform X2</fullName>
    </submittedName>
</protein>
<dbReference type="Gene3D" id="1.10.110.10">
    <property type="entry name" value="Plant lipid-transfer and hydrophobic proteins"/>
    <property type="match status" value="1"/>
</dbReference>
<dbReference type="Proteomes" id="UP000436088">
    <property type="component" value="Unassembled WGS sequence"/>
</dbReference>
<dbReference type="AlphaFoldDB" id="A0A6A2X844"/>
<keyword evidence="2" id="KW-1185">Reference proteome</keyword>
<accession>A0A6A2X844</accession>
<organism evidence="1 2">
    <name type="scientific">Hibiscus syriacus</name>
    <name type="common">Rose of Sharon</name>
    <dbReference type="NCBI Taxonomy" id="106335"/>
    <lineage>
        <taxon>Eukaryota</taxon>
        <taxon>Viridiplantae</taxon>
        <taxon>Streptophyta</taxon>
        <taxon>Embryophyta</taxon>
        <taxon>Tracheophyta</taxon>
        <taxon>Spermatophyta</taxon>
        <taxon>Magnoliopsida</taxon>
        <taxon>eudicotyledons</taxon>
        <taxon>Gunneridae</taxon>
        <taxon>Pentapetalae</taxon>
        <taxon>rosids</taxon>
        <taxon>malvids</taxon>
        <taxon>Malvales</taxon>
        <taxon>Malvaceae</taxon>
        <taxon>Malvoideae</taxon>
        <taxon>Hibiscus</taxon>
    </lineage>
</organism>
<comment type="caution">
    <text evidence="1">The sequence shown here is derived from an EMBL/GenBank/DDBJ whole genome shotgun (WGS) entry which is preliminary data.</text>
</comment>
<proteinExistence type="predicted"/>
<evidence type="ECO:0000313" key="2">
    <source>
        <dbReference type="Proteomes" id="UP000436088"/>
    </source>
</evidence>
<gene>
    <name evidence="1" type="ORF">F3Y22_tig00111976pilonHSYRG00061</name>
</gene>
<name>A0A6A2X844_HIBSY</name>
<dbReference type="EMBL" id="VEPZ02001475">
    <property type="protein sequence ID" value="KAE8671362.1"/>
    <property type="molecule type" value="Genomic_DNA"/>
</dbReference>
<evidence type="ECO:0000313" key="1">
    <source>
        <dbReference type="EMBL" id="KAE8671362.1"/>
    </source>
</evidence>
<dbReference type="InterPro" id="IPR036312">
    <property type="entry name" value="Bifun_inhib/LTP/seed_sf"/>
</dbReference>
<sequence length="88" mass="9481">MELEAASSRVQLQGSAFYDVDVGPYRAAVPPFSLIPPSGNCCNAIKALGQPCLYVLVNGPPITSVDRNMAFQLPQKYSANFEPCDAMK</sequence>